<evidence type="ECO:0000256" key="9">
    <source>
        <dbReference type="HAMAP-Rule" id="MF_00252"/>
    </source>
</evidence>
<dbReference type="GO" id="GO:0004824">
    <property type="term" value="F:lysine-tRNA ligase activity"/>
    <property type="evidence" value="ECO:0007669"/>
    <property type="project" value="UniProtKB-UniRule"/>
</dbReference>
<dbReference type="PROSITE" id="PS50862">
    <property type="entry name" value="AA_TRNA_LIGASE_II"/>
    <property type="match status" value="1"/>
</dbReference>
<keyword evidence="6 9" id="KW-0067">ATP-binding</keyword>
<feature type="binding site" evidence="9">
    <location>
        <position position="472"/>
    </location>
    <ligand>
        <name>Mg(2+)</name>
        <dbReference type="ChEBI" id="CHEBI:18420"/>
        <label>1</label>
    </ligand>
</feature>
<dbReference type="PRINTS" id="PR00982">
    <property type="entry name" value="TRNASYNTHLYS"/>
</dbReference>
<keyword evidence="4 9" id="KW-0479">Metal-binding</keyword>
<comment type="subunit">
    <text evidence="9">Homodimer.</text>
</comment>
<dbReference type="Proteomes" id="UP000006822">
    <property type="component" value="Chromosome"/>
</dbReference>
<evidence type="ECO:0000256" key="1">
    <source>
        <dbReference type="ARBA" id="ARBA00004496"/>
    </source>
</evidence>
<keyword evidence="3 9" id="KW-0436">Ligase</keyword>
<organism evidence="11 12">
    <name type="scientific">Mesomycoplasma hyopneumoniae (strain 232)</name>
    <name type="common">Mycoplasma hyopneumoniae</name>
    <dbReference type="NCBI Taxonomy" id="295358"/>
    <lineage>
        <taxon>Bacteria</taxon>
        <taxon>Bacillati</taxon>
        <taxon>Mycoplasmatota</taxon>
        <taxon>Mycoplasmoidales</taxon>
        <taxon>Metamycoplasmataceae</taxon>
        <taxon>Mesomycoplasma</taxon>
    </lineage>
</organism>
<dbReference type="NCBIfam" id="TIGR00499">
    <property type="entry name" value="lysS_bact"/>
    <property type="match status" value="1"/>
</dbReference>
<dbReference type="GO" id="GO:0005524">
    <property type="term" value="F:ATP binding"/>
    <property type="evidence" value="ECO:0007669"/>
    <property type="project" value="UniProtKB-UniRule"/>
</dbReference>
<dbReference type="CDD" id="cd04322">
    <property type="entry name" value="LysRS_N"/>
    <property type="match status" value="1"/>
</dbReference>
<dbReference type="GO" id="GO:0005829">
    <property type="term" value="C:cytosol"/>
    <property type="evidence" value="ECO:0007669"/>
    <property type="project" value="TreeGrafter"/>
</dbReference>
<dbReference type="InterPro" id="IPR004364">
    <property type="entry name" value="Aa-tRNA-synt_II"/>
</dbReference>
<name>Q601M8_MESH2</name>
<dbReference type="Pfam" id="PF00152">
    <property type="entry name" value="tRNA-synt_2"/>
    <property type="match status" value="1"/>
</dbReference>
<evidence type="ECO:0000256" key="5">
    <source>
        <dbReference type="ARBA" id="ARBA00022741"/>
    </source>
</evidence>
<dbReference type="GO" id="GO:0006430">
    <property type="term" value="P:lysyl-tRNA aminoacylation"/>
    <property type="evidence" value="ECO:0007669"/>
    <property type="project" value="UniProtKB-UniRule"/>
</dbReference>
<evidence type="ECO:0000256" key="2">
    <source>
        <dbReference type="ARBA" id="ARBA00022490"/>
    </source>
</evidence>
<dbReference type="CDD" id="cd00775">
    <property type="entry name" value="LysRS_core"/>
    <property type="match status" value="1"/>
</dbReference>
<dbReference type="InterPro" id="IPR002313">
    <property type="entry name" value="Lys-tRNA-ligase_II"/>
</dbReference>
<evidence type="ECO:0000256" key="6">
    <source>
        <dbReference type="ARBA" id="ARBA00022840"/>
    </source>
</evidence>
<dbReference type="PhylomeDB" id="Q601M8"/>
<dbReference type="InterPro" id="IPR045864">
    <property type="entry name" value="aa-tRNA-synth_II/BPL/LPL"/>
</dbReference>
<dbReference type="KEGG" id="mhy:mhp174"/>
<accession>Q601M8</accession>
<comment type="similarity">
    <text evidence="9">Belongs to the class-II aminoacyl-tRNA synthetase family.</text>
</comment>
<dbReference type="InterPro" id="IPR018149">
    <property type="entry name" value="Lys-tRNA-synth_II_C"/>
</dbReference>
<dbReference type="AlphaFoldDB" id="Q601M8"/>
<dbReference type="EC" id="6.1.1.6" evidence="9"/>
<feature type="binding site" evidence="9">
    <location>
        <position position="472"/>
    </location>
    <ligand>
        <name>Mg(2+)</name>
        <dbReference type="ChEBI" id="CHEBI:18420"/>
        <label>2</label>
    </ligand>
</feature>
<protein>
    <recommendedName>
        <fullName evidence="9">Lysine--tRNA ligase</fullName>
        <ecNumber evidence="9">6.1.1.6</ecNumber>
    </recommendedName>
    <alternativeName>
        <fullName evidence="9">Lysyl-tRNA synthetase</fullName>
        <shortName evidence="9">LysRS</shortName>
    </alternativeName>
</protein>
<dbReference type="Gene3D" id="3.30.930.10">
    <property type="entry name" value="Bira Bifunctional Protein, Domain 2"/>
    <property type="match status" value="1"/>
</dbReference>
<keyword evidence="8 9" id="KW-0030">Aminoacyl-tRNA synthetase</keyword>
<dbReference type="PANTHER" id="PTHR42918">
    <property type="entry name" value="LYSYL-TRNA SYNTHETASE"/>
    <property type="match status" value="1"/>
</dbReference>
<dbReference type="SUPFAM" id="SSF50249">
    <property type="entry name" value="Nucleic acid-binding proteins"/>
    <property type="match status" value="1"/>
</dbReference>
<dbReference type="NCBIfam" id="NF001756">
    <property type="entry name" value="PRK00484.1"/>
    <property type="match status" value="1"/>
</dbReference>
<dbReference type="eggNOG" id="COG1190">
    <property type="taxonomic scope" value="Bacteria"/>
</dbReference>
<dbReference type="PANTHER" id="PTHR42918:SF15">
    <property type="entry name" value="LYSINE--TRNA LIGASE, CHLOROPLASTIC_MITOCHONDRIAL"/>
    <property type="match status" value="1"/>
</dbReference>
<keyword evidence="2 9" id="KW-0963">Cytoplasm</keyword>
<dbReference type="HAMAP" id="MF_00252">
    <property type="entry name" value="Lys_tRNA_synth_class2"/>
    <property type="match status" value="1"/>
</dbReference>
<comment type="catalytic activity">
    <reaction evidence="9">
        <text>tRNA(Lys) + L-lysine + ATP = L-lysyl-tRNA(Lys) + AMP + diphosphate</text>
        <dbReference type="Rhea" id="RHEA:20792"/>
        <dbReference type="Rhea" id="RHEA-COMP:9696"/>
        <dbReference type="Rhea" id="RHEA-COMP:9697"/>
        <dbReference type="ChEBI" id="CHEBI:30616"/>
        <dbReference type="ChEBI" id="CHEBI:32551"/>
        <dbReference type="ChEBI" id="CHEBI:33019"/>
        <dbReference type="ChEBI" id="CHEBI:78442"/>
        <dbReference type="ChEBI" id="CHEBI:78529"/>
        <dbReference type="ChEBI" id="CHEBI:456215"/>
        <dbReference type="EC" id="6.1.1.6"/>
    </reaction>
</comment>
<evidence type="ECO:0000313" key="11">
    <source>
        <dbReference type="EMBL" id="AAV27755.1"/>
    </source>
</evidence>
<comment type="subcellular location">
    <subcellularLocation>
        <location evidence="1 9">Cytoplasm</location>
    </subcellularLocation>
</comment>
<dbReference type="Gene3D" id="2.40.50.140">
    <property type="entry name" value="Nucleic acid-binding proteins"/>
    <property type="match status" value="1"/>
</dbReference>
<keyword evidence="7 9" id="KW-0648">Protein biosynthesis</keyword>
<evidence type="ECO:0000256" key="4">
    <source>
        <dbReference type="ARBA" id="ARBA00022723"/>
    </source>
</evidence>
<feature type="binding site" evidence="9">
    <location>
        <position position="465"/>
    </location>
    <ligand>
        <name>Mg(2+)</name>
        <dbReference type="ChEBI" id="CHEBI:18420"/>
        <label>1</label>
    </ligand>
</feature>
<keyword evidence="5 9" id="KW-0547">Nucleotide-binding</keyword>
<evidence type="ECO:0000256" key="8">
    <source>
        <dbReference type="ARBA" id="ARBA00023146"/>
    </source>
</evidence>
<dbReference type="EMBL" id="AE017332">
    <property type="protein sequence ID" value="AAV27755.1"/>
    <property type="molecule type" value="Genomic_DNA"/>
</dbReference>
<dbReference type="GO" id="GO:0000049">
    <property type="term" value="F:tRNA binding"/>
    <property type="evidence" value="ECO:0007669"/>
    <property type="project" value="TreeGrafter"/>
</dbReference>
<dbReference type="SUPFAM" id="SSF55681">
    <property type="entry name" value="Class II aaRS and biotin synthetases"/>
    <property type="match status" value="1"/>
</dbReference>
<reference evidence="11 12" key="1">
    <citation type="journal article" date="2004" name="J. Bacteriol.">
        <title>The genome sequence of Mycoplasma hyopneumoniae strain 232, the agent of swine mycoplasmosis.</title>
        <authorList>
            <person name="Minion F.C."/>
            <person name="Lefkowitz E.J."/>
            <person name="Madsen M.L."/>
            <person name="Cleary B.J."/>
            <person name="Swartzell S.M."/>
            <person name="Mahairas G.G."/>
        </authorList>
    </citation>
    <scope>NUCLEOTIDE SEQUENCE [LARGE SCALE GENOMIC DNA]</scope>
    <source>
        <strain evidence="11 12">232</strain>
    </source>
</reference>
<dbReference type="HOGENOM" id="CLU_008255_6_0_14"/>
<keyword evidence="9" id="KW-0460">Magnesium</keyword>
<evidence type="ECO:0000256" key="3">
    <source>
        <dbReference type="ARBA" id="ARBA00022598"/>
    </source>
</evidence>
<sequence>MRFLIKFLNPNQKLVQKQEQIQVKKISNYKKTLFLLTFINYFWNLQKLVKIKKFFQKKLFNFIKVMKIMSKLNDQQQFRRDKLKNLVKNGFNFPSSTFEHDNLVEINEKFSQKSKQFFLENQVKIAFAGRLIRQRGPFFIIFSQNLQFQAYISKEFQKKNEFIFANLDLGDIIEVSGYLFKTQTGQLSIKVNNFSLLTKSLHPLPDQYYGIENPDEKYRKRYLDLLVNSESAKTFRLRSKIISLIRTFFDSQGFLEVDTPVLQPVLGGASAKPFITYYNSLSQNFYLRIATELPLKKLLVAGFDRVYEIGKIFRNEGFDSTHNPEFTSIEFYQAYANLEKIMDQTENLFRFLFEKLNLDPANFDFSNKKINFLEKFARYDMIEITSKLMNFDLKSANFADLVEKAKKEGVKIEPFFKKGHLINKFFEKFVEPTLINPTFIIGHPIEISPLAKSNPNNPNFTLRAELFICGKEFANMFDELNDPIDQLSRFQAQIIEKNQGNQEASEIDNEFVQALEYGMPPAGGCGIGIDRLTMLLTKNESIREVILFPQLKPKKD</sequence>
<dbReference type="InterPro" id="IPR012340">
    <property type="entry name" value="NA-bd_OB-fold"/>
</dbReference>
<gene>
    <name evidence="9 11" type="primary">lysS</name>
    <name evidence="11" type="ordered locus">mhp174</name>
</gene>
<feature type="domain" description="Aminoacyl-transfer RNA synthetases class-II family profile" evidence="10">
    <location>
        <begin position="235"/>
        <end position="553"/>
    </location>
</feature>
<comment type="cofactor">
    <cofactor evidence="9">
        <name>Mg(2+)</name>
        <dbReference type="ChEBI" id="CHEBI:18420"/>
    </cofactor>
    <text evidence="9">Binds 3 Mg(2+) ions per subunit.</text>
</comment>
<evidence type="ECO:0000256" key="7">
    <source>
        <dbReference type="ARBA" id="ARBA00022917"/>
    </source>
</evidence>
<dbReference type="GO" id="GO:0000287">
    <property type="term" value="F:magnesium ion binding"/>
    <property type="evidence" value="ECO:0007669"/>
    <property type="project" value="UniProtKB-UniRule"/>
</dbReference>
<evidence type="ECO:0000313" key="12">
    <source>
        <dbReference type="Proteomes" id="UP000006822"/>
    </source>
</evidence>
<proteinExistence type="inferred from homology"/>
<dbReference type="InterPro" id="IPR006195">
    <property type="entry name" value="aa-tRNA-synth_II"/>
</dbReference>
<dbReference type="InterPro" id="IPR044136">
    <property type="entry name" value="Lys-tRNA-ligase_II_N"/>
</dbReference>
<evidence type="ECO:0000259" key="10">
    <source>
        <dbReference type="PROSITE" id="PS50862"/>
    </source>
</evidence>